<proteinExistence type="predicted"/>
<dbReference type="FunFam" id="3.20.20.360:FF:000001">
    <property type="entry name" value="Malate synthase"/>
    <property type="match status" value="1"/>
</dbReference>
<dbReference type="GeneID" id="101735633"/>
<feature type="domain" description="Malate synthase TIM barrel" evidence="2">
    <location>
        <begin position="156"/>
        <end position="372"/>
    </location>
</feature>
<reference evidence="3" key="2">
    <citation type="submission" date="2022-06" db="UniProtKB">
        <authorList>
            <consortium name="EnsemblMetazoa"/>
        </authorList>
    </citation>
    <scope>IDENTIFICATION</scope>
    <source>
        <strain evidence="3">p50T (Dazao)</strain>
    </source>
</reference>
<keyword evidence="4" id="KW-1185">Reference proteome</keyword>
<dbReference type="Gene3D" id="3.20.20.360">
    <property type="entry name" value="Malate synthase, domain 3"/>
    <property type="match status" value="1"/>
</dbReference>
<evidence type="ECO:0000259" key="2">
    <source>
        <dbReference type="Pfam" id="PF01274"/>
    </source>
</evidence>
<dbReference type="GO" id="GO:0004474">
    <property type="term" value="F:malate synthase activity"/>
    <property type="evidence" value="ECO:0007669"/>
    <property type="project" value="UniProtKB-EC"/>
</dbReference>
<dbReference type="InterPro" id="IPR046363">
    <property type="entry name" value="MS_N_TIM-barrel_dom"/>
</dbReference>
<name>A0A8R2QXR7_BOMMO</name>
<dbReference type="GO" id="GO:0006097">
    <property type="term" value="P:glyoxylate cycle"/>
    <property type="evidence" value="ECO:0007669"/>
    <property type="project" value="InterPro"/>
</dbReference>
<organism evidence="3 4">
    <name type="scientific">Bombyx mori</name>
    <name type="common">Silk moth</name>
    <dbReference type="NCBI Taxonomy" id="7091"/>
    <lineage>
        <taxon>Eukaryota</taxon>
        <taxon>Metazoa</taxon>
        <taxon>Ecdysozoa</taxon>
        <taxon>Arthropoda</taxon>
        <taxon>Hexapoda</taxon>
        <taxon>Insecta</taxon>
        <taxon>Pterygota</taxon>
        <taxon>Neoptera</taxon>
        <taxon>Endopterygota</taxon>
        <taxon>Lepidoptera</taxon>
        <taxon>Glossata</taxon>
        <taxon>Ditrysia</taxon>
        <taxon>Bombycoidea</taxon>
        <taxon>Bombycidae</taxon>
        <taxon>Bombycinae</taxon>
        <taxon>Bombyx</taxon>
    </lineage>
</organism>
<evidence type="ECO:0000256" key="1">
    <source>
        <dbReference type="ARBA" id="ARBA00012636"/>
    </source>
</evidence>
<dbReference type="InterPro" id="IPR001465">
    <property type="entry name" value="Malate_synthase_TIM"/>
</dbReference>
<dbReference type="InterPro" id="IPR011076">
    <property type="entry name" value="Malate_synth_sf"/>
</dbReference>
<dbReference type="PANTHER" id="PTHR42902:SF2">
    <property type="entry name" value="MALATE SYNTHASE"/>
    <property type="match status" value="1"/>
</dbReference>
<dbReference type="Proteomes" id="UP000005204">
    <property type="component" value="Unassembled WGS sequence"/>
</dbReference>
<protein>
    <recommendedName>
        <fullName evidence="1">malate synthase</fullName>
        <ecNumber evidence="1">2.3.3.9</ecNumber>
    </recommendedName>
</protein>
<dbReference type="EnsemblMetazoa" id="XM_038015505.1">
    <property type="protein sequence ID" value="XP_037871433.1"/>
    <property type="gene ID" value="LOC101735633"/>
</dbReference>
<dbReference type="PANTHER" id="PTHR42902">
    <property type="entry name" value="MALATE SYNTHASE"/>
    <property type="match status" value="1"/>
</dbReference>
<dbReference type="GO" id="GO:0005737">
    <property type="term" value="C:cytoplasm"/>
    <property type="evidence" value="ECO:0007669"/>
    <property type="project" value="TreeGrafter"/>
</dbReference>
<evidence type="ECO:0000313" key="4">
    <source>
        <dbReference type="Proteomes" id="UP000005204"/>
    </source>
</evidence>
<dbReference type="RefSeq" id="XP_037871433.1">
    <property type="nucleotide sequence ID" value="XM_038015505.2"/>
</dbReference>
<sequence length="458" mass="51975">MVHDVILLQVPLPKLEELQKTIFSSEVLEFIAALHRNFDKKIELLYENRKRRAVEIKNDPFIDFKNSPERRDKSWKIAPLPIRLQNRHLDLGDVSASNTAHFVVALNEDVQGIQVDFDDGHCPTWRNQLLAFNNINLAVNGKLQGAPLTITTCPVLMFRPRAWNMIEHNILVDGKEAIGPLVDFAVLMYHNARKLYEANSGPYFYLSKLESASEAQLWNEIFVWAQKEFKLPQGTIKACVLIENIFSVFELEEILYALRDHSLGLNCGIWDYCASIIAKFGSRSEYQLPDRSKYVNMDRHFLISYLRLVVSTCHARGAHATGGMAASILKPGSDGTDDESKAIISEILEMKLKEIDCGVDGFMVYDARTVPHVNEAALEGASGERVTSRLVEDRASDFVGRAHRRLCRSGAERKRLTAARYMSLELVLSRDPPEFITSYLNDNHKFRTLHNKALLSSL</sequence>
<dbReference type="AlphaFoldDB" id="A0A8R2QXR7"/>
<dbReference type="Pfam" id="PF01274">
    <property type="entry name" value="MS_TIM-barrel"/>
    <property type="match status" value="1"/>
</dbReference>
<accession>A0A8R2QXR7</accession>
<dbReference type="InterPro" id="IPR006252">
    <property type="entry name" value="Malate_synthA"/>
</dbReference>
<dbReference type="SUPFAM" id="SSF51645">
    <property type="entry name" value="Malate synthase G"/>
    <property type="match status" value="1"/>
</dbReference>
<dbReference type="EC" id="2.3.3.9" evidence="1"/>
<evidence type="ECO:0000313" key="3">
    <source>
        <dbReference type="EnsemblMetazoa" id="XP_037871433.1"/>
    </source>
</evidence>
<reference evidence="4" key="1">
    <citation type="journal article" date="2008" name="Insect Biochem. Mol. Biol.">
        <title>The genome of a lepidopteran model insect, the silkworm Bombyx mori.</title>
        <authorList>
            <consortium name="International Silkworm Genome Consortium"/>
        </authorList>
    </citation>
    <scope>NUCLEOTIDE SEQUENCE [LARGE SCALE GENOMIC DNA]</scope>
    <source>
        <strain evidence="4">p50T</strain>
    </source>
</reference>